<dbReference type="Gene3D" id="3.90.850.10">
    <property type="entry name" value="Fumarylacetoacetase-like, C-terminal domain"/>
    <property type="match status" value="1"/>
</dbReference>
<dbReference type="PANTHER" id="PTHR11820:SF7">
    <property type="entry name" value="ACYLPYRUVASE FAHD1, MITOCHONDRIAL"/>
    <property type="match status" value="1"/>
</dbReference>
<keyword evidence="4" id="KW-1185">Reference proteome</keyword>
<name>A0ABQ0ADM4_9GAMM</name>
<dbReference type="Pfam" id="PF01557">
    <property type="entry name" value="FAA_hydrolase"/>
    <property type="match status" value="1"/>
</dbReference>
<proteinExistence type="predicted"/>
<dbReference type="InterPro" id="IPR036663">
    <property type="entry name" value="Fumarylacetoacetase_C_sf"/>
</dbReference>
<evidence type="ECO:0000259" key="2">
    <source>
        <dbReference type="Pfam" id="PF01557"/>
    </source>
</evidence>
<feature type="domain" description="Fumarylacetoacetase-like C-terminal" evidence="2">
    <location>
        <begin position="18"/>
        <end position="207"/>
    </location>
</feature>
<dbReference type="RefSeq" id="WP_353304122.1">
    <property type="nucleotide sequence ID" value="NZ_BAABWN010000013.1"/>
</dbReference>
<dbReference type="InterPro" id="IPR011234">
    <property type="entry name" value="Fumarylacetoacetase-like_C"/>
</dbReference>
<evidence type="ECO:0000313" key="3">
    <source>
        <dbReference type="EMBL" id="GAA6169643.1"/>
    </source>
</evidence>
<evidence type="ECO:0000256" key="1">
    <source>
        <dbReference type="ARBA" id="ARBA00022723"/>
    </source>
</evidence>
<accession>A0ABQ0ADM4</accession>
<gene>
    <name evidence="3" type="ORF">NBRC116591_34540</name>
</gene>
<dbReference type="SUPFAM" id="SSF56529">
    <property type="entry name" value="FAH"/>
    <property type="match status" value="1"/>
</dbReference>
<dbReference type="Proteomes" id="UP001465153">
    <property type="component" value="Unassembled WGS sequence"/>
</dbReference>
<protein>
    <submittedName>
        <fullName evidence="3">Fumarylacetoacetate hydrolase family protein</fullName>
    </submittedName>
</protein>
<dbReference type="PANTHER" id="PTHR11820">
    <property type="entry name" value="ACYLPYRUVASE"/>
    <property type="match status" value="1"/>
</dbReference>
<keyword evidence="3" id="KW-0378">Hydrolase</keyword>
<dbReference type="EMBL" id="BAABWN010000013">
    <property type="protein sequence ID" value="GAA6169643.1"/>
    <property type="molecule type" value="Genomic_DNA"/>
</dbReference>
<reference evidence="3 4" key="1">
    <citation type="submission" date="2024-04" db="EMBL/GenBank/DDBJ databases">
        <title>Draft genome sequence of Sessilibacter corallicola NBRC 116591.</title>
        <authorList>
            <person name="Miyakawa T."/>
            <person name="Kusuya Y."/>
            <person name="Miura T."/>
        </authorList>
    </citation>
    <scope>NUCLEOTIDE SEQUENCE [LARGE SCALE GENOMIC DNA]</scope>
    <source>
        <strain evidence="3 4">KU-00831-HH</strain>
    </source>
</reference>
<comment type="caution">
    <text evidence="3">The sequence shown here is derived from an EMBL/GenBank/DDBJ whole genome shotgun (WGS) entry which is preliminary data.</text>
</comment>
<sequence length="218" mass="24051">MRKSIALTNGSEMELNRIFCVGRNYTDHAKEMGEGGQEPPFFFLKPHTALLETGQDFKLPRFSQNIHHEVELVVALKGSGRNLNPKEASELVYGVGIGLDMTARDMQSLAKSKGRPWDLSKGFDGSAICSSISPIKVDQITNLEFILKKNGRVKQHGRASDMIWSTSELISELSHYIELKEGDLLFTGTPSGVGEVIRGDYLSASITNSDINLSFFIA</sequence>
<dbReference type="GO" id="GO:0016787">
    <property type="term" value="F:hydrolase activity"/>
    <property type="evidence" value="ECO:0007669"/>
    <property type="project" value="UniProtKB-KW"/>
</dbReference>
<evidence type="ECO:0000313" key="4">
    <source>
        <dbReference type="Proteomes" id="UP001465153"/>
    </source>
</evidence>
<keyword evidence="1" id="KW-0479">Metal-binding</keyword>
<organism evidence="3 4">
    <name type="scientific">Sessilibacter corallicola</name>
    <dbReference type="NCBI Taxonomy" id="2904075"/>
    <lineage>
        <taxon>Bacteria</taxon>
        <taxon>Pseudomonadati</taxon>
        <taxon>Pseudomonadota</taxon>
        <taxon>Gammaproteobacteria</taxon>
        <taxon>Cellvibrionales</taxon>
        <taxon>Cellvibrionaceae</taxon>
        <taxon>Sessilibacter</taxon>
    </lineage>
</organism>